<reference evidence="1" key="1">
    <citation type="journal article" date="2020" name="Nature">
        <title>Giant virus diversity and host interactions through global metagenomics.</title>
        <authorList>
            <person name="Schulz F."/>
            <person name="Roux S."/>
            <person name="Paez-Espino D."/>
            <person name="Jungbluth S."/>
            <person name="Walsh D.A."/>
            <person name="Denef V.J."/>
            <person name="McMahon K.D."/>
            <person name="Konstantinidis K.T."/>
            <person name="Eloe-Fadrosh E.A."/>
            <person name="Kyrpides N.C."/>
            <person name="Woyke T."/>
        </authorList>
    </citation>
    <scope>NUCLEOTIDE SEQUENCE</scope>
    <source>
        <strain evidence="1">GVMAG-S-1101169-75</strain>
    </source>
</reference>
<dbReference type="EMBL" id="MN740794">
    <property type="protein sequence ID" value="QHU12000.1"/>
    <property type="molecule type" value="Genomic_DNA"/>
</dbReference>
<accession>A0A6C0K5C9</accession>
<evidence type="ECO:0000313" key="1">
    <source>
        <dbReference type="EMBL" id="QHU12000.1"/>
    </source>
</evidence>
<dbReference type="AlphaFoldDB" id="A0A6C0K5C9"/>
<sequence>MDSKYLRYIPQVDLPTNREVFIHIPFTYQFLQNIPNDFLRTRIISDSLLYIMDYLKDTFEAEFNILPIVPFSRKFSTEFIGFKISGPSQVVQILEDYFADDDNSKGIQAIKRHFKQMYLKKKPISSLQPYPQLFFPTQISKYNMWTSPTSSPTPTKFSKQWD</sequence>
<organism evidence="1">
    <name type="scientific">viral metagenome</name>
    <dbReference type="NCBI Taxonomy" id="1070528"/>
    <lineage>
        <taxon>unclassified sequences</taxon>
        <taxon>metagenomes</taxon>
        <taxon>organismal metagenomes</taxon>
    </lineage>
</organism>
<name>A0A6C0K5C9_9ZZZZ</name>
<protein>
    <submittedName>
        <fullName evidence="1">Uncharacterized protein</fullName>
    </submittedName>
</protein>
<proteinExistence type="predicted"/>